<evidence type="ECO:0000313" key="2">
    <source>
        <dbReference type="Proteomes" id="UP001165489"/>
    </source>
</evidence>
<organism evidence="1 2">
    <name type="scientific">Belliella filtrata</name>
    <dbReference type="NCBI Taxonomy" id="2923435"/>
    <lineage>
        <taxon>Bacteria</taxon>
        <taxon>Pseudomonadati</taxon>
        <taxon>Bacteroidota</taxon>
        <taxon>Cytophagia</taxon>
        <taxon>Cytophagales</taxon>
        <taxon>Cyclobacteriaceae</taxon>
        <taxon>Belliella</taxon>
    </lineage>
</organism>
<dbReference type="RefSeq" id="WP_241347603.1">
    <property type="nucleotide sequence ID" value="NZ_JAKZGP010000014.1"/>
</dbReference>
<dbReference type="Proteomes" id="UP001165489">
    <property type="component" value="Unassembled WGS sequence"/>
</dbReference>
<dbReference type="InterPro" id="IPR036390">
    <property type="entry name" value="WH_DNA-bd_sf"/>
</dbReference>
<dbReference type="Gene3D" id="1.10.10.10">
    <property type="entry name" value="Winged helix-like DNA-binding domain superfamily/Winged helix DNA-binding domain"/>
    <property type="match status" value="1"/>
</dbReference>
<dbReference type="SUPFAM" id="SSF46785">
    <property type="entry name" value="Winged helix' DNA-binding domain"/>
    <property type="match status" value="1"/>
</dbReference>
<gene>
    <name evidence="1" type="ORF">MM239_07595</name>
</gene>
<reference evidence="1" key="1">
    <citation type="submission" date="2022-03" db="EMBL/GenBank/DDBJ databases">
        <title>De novo assembled genomes of Belliella spp. (Cyclobacteriaceae) strains.</title>
        <authorList>
            <person name="Szabo A."/>
            <person name="Korponai K."/>
            <person name="Felfoldi T."/>
        </authorList>
    </citation>
    <scope>NUCLEOTIDE SEQUENCE</scope>
    <source>
        <strain evidence="1">DSM 111904</strain>
    </source>
</reference>
<name>A0ABS9UYL4_9BACT</name>
<dbReference type="EMBL" id="JAKZGP010000014">
    <property type="protein sequence ID" value="MCH7409252.1"/>
    <property type="molecule type" value="Genomic_DNA"/>
</dbReference>
<proteinExistence type="predicted"/>
<keyword evidence="2" id="KW-1185">Reference proteome</keyword>
<evidence type="ECO:0000313" key="1">
    <source>
        <dbReference type="EMBL" id="MCH7409252.1"/>
    </source>
</evidence>
<accession>A0ABS9UYL4</accession>
<protein>
    <submittedName>
        <fullName evidence="1">Uncharacterized protein</fullName>
    </submittedName>
</protein>
<dbReference type="InterPro" id="IPR036388">
    <property type="entry name" value="WH-like_DNA-bd_sf"/>
</dbReference>
<sequence length="83" mass="9463">MKYPVDIPILELAILEMIRMNPKRSFEPTQVAQWLYPDAWEYFVDDVASEARLMSEAGKVLLSPCDDDLNPLNSTLFKISGKS</sequence>
<comment type="caution">
    <text evidence="1">The sequence shown here is derived from an EMBL/GenBank/DDBJ whole genome shotgun (WGS) entry which is preliminary data.</text>
</comment>